<dbReference type="AlphaFoldDB" id="A0AAV1WL60"/>
<comment type="caution">
    <text evidence="1">The sequence shown here is derived from an EMBL/GenBank/DDBJ whole genome shotgun (WGS) entry which is preliminary data.</text>
</comment>
<protein>
    <submittedName>
        <fullName evidence="1">Uncharacterized protein</fullName>
    </submittedName>
</protein>
<gene>
    <name evidence="1" type="ORF">LLUT_LOCUS10611</name>
</gene>
<proteinExistence type="predicted"/>
<organism evidence="1 2">
    <name type="scientific">Lupinus luteus</name>
    <name type="common">European yellow lupine</name>
    <dbReference type="NCBI Taxonomy" id="3873"/>
    <lineage>
        <taxon>Eukaryota</taxon>
        <taxon>Viridiplantae</taxon>
        <taxon>Streptophyta</taxon>
        <taxon>Embryophyta</taxon>
        <taxon>Tracheophyta</taxon>
        <taxon>Spermatophyta</taxon>
        <taxon>Magnoliopsida</taxon>
        <taxon>eudicotyledons</taxon>
        <taxon>Gunneridae</taxon>
        <taxon>Pentapetalae</taxon>
        <taxon>rosids</taxon>
        <taxon>fabids</taxon>
        <taxon>Fabales</taxon>
        <taxon>Fabaceae</taxon>
        <taxon>Papilionoideae</taxon>
        <taxon>50 kb inversion clade</taxon>
        <taxon>genistoids sensu lato</taxon>
        <taxon>core genistoids</taxon>
        <taxon>Genisteae</taxon>
        <taxon>Lupinus</taxon>
    </lineage>
</organism>
<reference evidence="1 2" key="1">
    <citation type="submission" date="2024-03" db="EMBL/GenBank/DDBJ databases">
        <authorList>
            <person name="Martinez-Hernandez J."/>
        </authorList>
    </citation>
    <scope>NUCLEOTIDE SEQUENCE [LARGE SCALE GENOMIC DNA]</scope>
</reference>
<accession>A0AAV1WL60</accession>
<dbReference type="EMBL" id="CAXHTB010000007">
    <property type="protein sequence ID" value="CAL0309551.1"/>
    <property type="molecule type" value="Genomic_DNA"/>
</dbReference>
<sequence>MERLDISWCLVATRNLRSIDRTRKVLIGDLIWEVRMVEDVEDFCRWKISPPRNIIASVSTSSDSEYGESWPEKEIDGMKVACSVDEDDDVPLHTLNRGHFLCIGINEKRGMTFTCK</sequence>
<keyword evidence="2" id="KW-1185">Reference proteome</keyword>
<name>A0AAV1WL60_LUPLU</name>
<evidence type="ECO:0000313" key="2">
    <source>
        <dbReference type="Proteomes" id="UP001497480"/>
    </source>
</evidence>
<evidence type="ECO:0000313" key="1">
    <source>
        <dbReference type="EMBL" id="CAL0309551.1"/>
    </source>
</evidence>
<dbReference type="Proteomes" id="UP001497480">
    <property type="component" value="Unassembled WGS sequence"/>
</dbReference>